<dbReference type="GO" id="GO:0004674">
    <property type="term" value="F:protein serine/threonine kinase activity"/>
    <property type="evidence" value="ECO:0007669"/>
    <property type="project" value="UniProtKB-KW"/>
</dbReference>
<dbReference type="Gene3D" id="3.30.565.10">
    <property type="entry name" value="Histidine kinase-like ATPase, C-terminal domain"/>
    <property type="match status" value="1"/>
</dbReference>
<dbReference type="EMBL" id="FOEF01000001">
    <property type="protein sequence ID" value="SEO44974.1"/>
    <property type="molecule type" value="Genomic_DNA"/>
</dbReference>
<sequence>MGITSAPYIYDFAGTRELSSLAPLRKWVRARLTGLPRETVQDAELLATELVTNAFEHAGGPMALRLELPDDHTVIRLEVEDCAPNLLPTTATASPDSYRGRGLLLVDALSAGWGAATRDGRKTVWAEVPVAKGL</sequence>
<evidence type="ECO:0000313" key="3">
    <source>
        <dbReference type="EMBL" id="SEO44974.1"/>
    </source>
</evidence>
<dbReference type="Proteomes" id="UP000198582">
    <property type="component" value="Unassembled WGS sequence"/>
</dbReference>
<keyword evidence="3" id="KW-0418">Kinase</keyword>
<evidence type="ECO:0000313" key="4">
    <source>
        <dbReference type="Proteomes" id="UP000198582"/>
    </source>
</evidence>
<dbReference type="InterPro" id="IPR050267">
    <property type="entry name" value="Anti-sigma-factor_SerPK"/>
</dbReference>
<dbReference type="InterPro" id="IPR036890">
    <property type="entry name" value="HATPase_C_sf"/>
</dbReference>
<dbReference type="PANTHER" id="PTHR35526">
    <property type="entry name" value="ANTI-SIGMA-F FACTOR RSBW-RELATED"/>
    <property type="match status" value="1"/>
</dbReference>
<dbReference type="InterPro" id="IPR003594">
    <property type="entry name" value="HATPase_dom"/>
</dbReference>
<organism evidence="3 4">
    <name type="scientific">Amycolatopsis saalfeldensis</name>
    <dbReference type="NCBI Taxonomy" id="394193"/>
    <lineage>
        <taxon>Bacteria</taxon>
        <taxon>Bacillati</taxon>
        <taxon>Actinomycetota</taxon>
        <taxon>Actinomycetes</taxon>
        <taxon>Pseudonocardiales</taxon>
        <taxon>Pseudonocardiaceae</taxon>
        <taxon>Amycolatopsis</taxon>
    </lineage>
</organism>
<gene>
    <name evidence="3" type="ORF">SAMN04489732_10158</name>
</gene>
<accession>A0A1H8PTG6</accession>
<dbReference type="CDD" id="cd16936">
    <property type="entry name" value="HATPase_RsbW-like"/>
    <property type="match status" value="1"/>
</dbReference>
<protein>
    <submittedName>
        <fullName evidence="3">Anti-sigma regulatory factor (Ser/Thr protein kinase)</fullName>
    </submittedName>
</protein>
<keyword evidence="1" id="KW-0723">Serine/threonine-protein kinase</keyword>
<keyword evidence="3" id="KW-0808">Transferase</keyword>
<dbReference type="RefSeq" id="WP_245787059.1">
    <property type="nucleotide sequence ID" value="NZ_FOEF01000001.1"/>
</dbReference>
<dbReference type="Pfam" id="PF13581">
    <property type="entry name" value="HATPase_c_2"/>
    <property type="match status" value="1"/>
</dbReference>
<dbReference type="SUPFAM" id="SSF55874">
    <property type="entry name" value="ATPase domain of HSP90 chaperone/DNA topoisomerase II/histidine kinase"/>
    <property type="match status" value="1"/>
</dbReference>
<evidence type="ECO:0000259" key="2">
    <source>
        <dbReference type="Pfam" id="PF13581"/>
    </source>
</evidence>
<dbReference type="AlphaFoldDB" id="A0A1H8PTG6"/>
<evidence type="ECO:0000256" key="1">
    <source>
        <dbReference type="ARBA" id="ARBA00022527"/>
    </source>
</evidence>
<proteinExistence type="predicted"/>
<reference evidence="3 4" key="1">
    <citation type="submission" date="2016-10" db="EMBL/GenBank/DDBJ databases">
        <authorList>
            <person name="de Groot N.N."/>
        </authorList>
    </citation>
    <scope>NUCLEOTIDE SEQUENCE [LARGE SCALE GENOMIC DNA]</scope>
    <source>
        <strain evidence="3 4">DSM 44993</strain>
    </source>
</reference>
<dbReference type="STRING" id="394193.SAMN04489732_10158"/>
<feature type="domain" description="Histidine kinase/HSP90-like ATPase" evidence="2">
    <location>
        <begin position="17"/>
        <end position="124"/>
    </location>
</feature>
<dbReference type="PANTHER" id="PTHR35526:SF3">
    <property type="entry name" value="ANTI-SIGMA-F FACTOR RSBW"/>
    <property type="match status" value="1"/>
</dbReference>
<keyword evidence="4" id="KW-1185">Reference proteome</keyword>
<name>A0A1H8PTG6_9PSEU</name>